<dbReference type="Proteomes" id="UP000075714">
    <property type="component" value="Unassembled WGS sequence"/>
</dbReference>
<name>A0A150FY31_GONPE</name>
<dbReference type="Gene3D" id="3.40.50.80">
    <property type="entry name" value="Nucleotide-binding domain of ferredoxin-NADP reductase (FNR) module"/>
    <property type="match status" value="1"/>
</dbReference>
<evidence type="ECO:0000313" key="2">
    <source>
        <dbReference type="EMBL" id="KXZ42498.1"/>
    </source>
</evidence>
<dbReference type="EMBL" id="LSYV01000141">
    <property type="protein sequence ID" value="KXZ42498.1"/>
    <property type="molecule type" value="Genomic_DNA"/>
</dbReference>
<dbReference type="AlphaFoldDB" id="A0A150FY31"/>
<dbReference type="Gene3D" id="2.40.30.10">
    <property type="entry name" value="Translation factors"/>
    <property type="match status" value="1"/>
</dbReference>
<dbReference type="GO" id="GO:0016491">
    <property type="term" value="F:oxidoreductase activity"/>
    <property type="evidence" value="ECO:0007669"/>
    <property type="project" value="InterPro"/>
</dbReference>
<feature type="domain" description="FAD-binding FR-type" evidence="1">
    <location>
        <begin position="92"/>
        <end position="193"/>
    </location>
</feature>
<dbReference type="InterPro" id="IPR017927">
    <property type="entry name" value="FAD-bd_FR_type"/>
</dbReference>
<reference evidence="3" key="1">
    <citation type="journal article" date="2016" name="Nat. Commun.">
        <title>The Gonium pectorale genome demonstrates co-option of cell cycle regulation during the evolution of multicellularity.</title>
        <authorList>
            <person name="Hanschen E.R."/>
            <person name="Marriage T.N."/>
            <person name="Ferris P.J."/>
            <person name="Hamaji T."/>
            <person name="Toyoda A."/>
            <person name="Fujiyama A."/>
            <person name="Neme R."/>
            <person name="Noguchi H."/>
            <person name="Minakuchi Y."/>
            <person name="Suzuki M."/>
            <person name="Kawai-Toyooka H."/>
            <person name="Smith D.R."/>
            <person name="Sparks H."/>
            <person name="Anderson J."/>
            <person name="Bakaric R."/>
            <person name="Luria V."/>
            <person name="Karger A."/>
            <person name="Kirschner M.W."/>
            <person name="Durand P.M."/>
            <person name="Michod R.E."/>
            <person name="Nozaki H."/>
            <person name="Olson B.J."/>
        </authorList>
    </citation>
    <scope>NUCLEOTIDE SEQUENCE [LARGE SCALE GENOMIC DNA]</scope>
    <source>
        <strain evidence="3">NIES-2863</strain>
    </source>
</reference>
<dbReference type="Pfam" id="PF00175">
    <property type="entry name" value="NAD_binding_1"/>
    <property type="match status" value="1"/>
</dbReference>
<dbReference type="SUPFAM" id="SSF52343">
    <property type="entry name" value="Ferredoxin reductase-like, C-terminal NADP-linked domain"/>
    <property type="match status" value="1"/>
</dbReference>
<protein>
    <recommendedName>
        <fullName evidence="1">FAD-binding FR-type domain-containing protein</fullName>
    </recommendedName>
</protein>
<comment type="caution">
    <text evidence="2">The sequence shown here is derived from an EMBL/GenBank/DDBJ whole genome shotgun (WGS) entry which is preliminary data.</text>
</comment>
<dbReference type="PROSITE" id="PS51384">
    <property type="entry name" value="FAD_FR"/>
    <property type="match status" value="1"/>
</dbReference>
<accession>A0A150FY31</accession>
<sequence>MQNTLLRASSFPAGVSTRRAVQGHAPFSAGSAPRSRQLPVVAFLRSSHSGAEAASALRASERRAAFSPSHVLKAGPSRRTAVRVQANWGAPVEFQPAKVVSNTSAAAGPLHKVVLDVGTLAAGYTVPGQFVQVKVGDSKPGFFAIASAPGAHQGGLLEFLIKGATGTTAELLCNLQAGADVSVSPVMGKGFPLDRLPASTTSAVLMFATGSGISPIRAVIDSGALAGRDVTLYYGTRNTDSTAYLDLLPVWESRGVKVVQVFSESKQGYVHDVFEREGLSRLPADAASAVGALLCGHKGMCQAVTGLLTAKGVPPEKILLNF</sequence>
<dbReference type="InterPro" id="IPR017938">
    <property type="entry name" value="Riboflavin_synthase-like_b-brl"/>
</dbReference>
<proteinExistence type="predicted"/>
<dbReference type="InterPro" id="IPR001433">
    <property type="entry name" value="OxRdtase_FAD/NAD-bd"/>
</dbReference>
<dbReference type="CDD" id="cd00322">
    <property type="entry name" value="FNR_like"/>
    <property type="match status" value="1"/>
</dbReference>
<dbReference type="PANTHER" id="PTHR47215:SF1">
    <property type="entry name" value="F9L1.8 PROTEIN"/>
    <property type="match status" value="1"/>
</dbReference>
<evidence type="ECO:0000259" key="1">
    <source>
        <dbReference type="PROSITE" id="PS51384"/>
    </source>
</evidence>
<dbReference type="OrthoDB" id="1856718at2759"/>
<dbReference type="SUPFAM" id="SSF63380">
    <property type="entry name" value="Riboflavin synthase domain-like"/>
    <property type="match status" value="1"/>
</dbReference>
<keyword evidence="3" id="KW-1185">Reference proteome</keyword>
<gene>
    <name evidence="2" type="ORF">GPECTOR_141g696</name>
</gene>
<dbReference type="STRING" id="33097.A0A150FY31"/>
<dbReference type="InterPro" id="IPR039261">
    <property type="entry name" value="FNR_nucleotide-bd"/>
</dbReference>
<dbReference type="PANTHER" id="PTHR47215">
    <property type="match status" value="1"/>
</dbReference>
<organism evidence="2 3">
    <name type="scientific">Gonium pectorale</name>
    <name type="common">Green alga</name>
    <dbReference type="NCBI Taxonomy" id="33097"/>
    <lineage>
        <taxon>Eukaryota</taxon>
        <taxon>Viridiplantae</taxon>
        <taxon>Chlorophyta</taxon>
        <taxon>core chlorophytes</taxon>
        <taxon>Chlorophyceae</taxon>
        <taxon>CS clade</taxon>
        <taxon>Chlamydomonadales</taxon>
        <taxon>Volvocaceae</taxon>
        <taxon>Gonium</taxon>
    </lineage>
</organism>
<evidence type="ECO:0000313" key="3">
    <source>
        <dbReference type="Proteomes" id="UP000075714"/>
    </source>
</evidence>